<evidence type="ECO:0000313" key="10">
    <source>
        <dbReference type="EMBL" id="PMB97717.1"/>
    </source>
</evidence>
<dbReference type="PANTHER" id="PTHR21064">
    <property type="entry name" value="AMINOGLYCOSIDE PHOSPHOTRANSFERASE DOMAIN-CONTAINING PROTEIN-RELATED"/>
    <property type="match status" value="1"/>
</dbReference>
<keyword evidence="3" id="KW-0808">Transferase</keyword>
<sequence length="394" mass="42015">MCICAMAPASHIRGPDGTDSSRPTRYPERMKRPLHTLTAAELTEICRTHFGLDAEVGDFLPGEIAINVRLRAAGRDYVLKAEYPTRTMGPGHIDWITRVQETAARAGLPVAGQVPALTDAAADAVAAEAGHTRAGEEHRPFVASVDVPAGTQPALIRIQEYLPGRVAAGAHLPENYPAQVGRTAAAVVNALAGMAGEPGPMVHPWSFETTGANVLFACQRIASLEAAGQVAAEVSGQLSGDLALARAAAQRFEADIVPQLDGLERQVVHQDLNDFNLLVGDGKITGIIDFGDARTAPRVAELAIAAAYTMLGTDRPLTALRQAVAAYQTAVAGMPAELTETELGLIEHAAFTRLCLNACIWTSRTLTARADDPRAAYGRERMKRTWPVLREVLR</sequence>
<gene>
    <name evidence="10" type="ORF">CJ198_09975</name>
</gene>
<dbReference type="OrthoDB" id="4616840at2"/>
<proteinExistence type="predicted"/>
<evidence type="ECO:0000259" key="9">
    <source>
        <dbReference type="Pfam" id="PF01636"/>
    </source>
</evidence>
<dbReference type="SUPFAM" id="SSF56112">
    <property type="entry name" value="Protein kinase-like (PK-like)"/>
    <property type="match status" value="1"/>
</dbReference>
<organism evidence="10 11">
    <name type="scientific">Brevibacterium luteolum</name>
    <dbReference type="NCBI Taxonomy" id="199591"/>
    <lineage>
        <taxon>Bacteria</taxon>
        <taxon>Bacillati</taxon>
        <taxon>Actinomycetota</taxon>
        <taxon>Actinomycetes</taxon>
        <taxon>Micrococcales</taxon>
        <taxon>Brevibacteriaceae</taxon>
        <taxon>Brevibacterium</taxon>
    </lineage>
</organism>
<dbReference type="Gene3D" id="3.90.1200.10">
    <property type="match status" value="1"/>
</dbReference>
<evidence type="ECO:0000256" key="7">
    <source>
        <dbReference type="ARBA" id="ARBA00038873"/>
    </source>
</evidence>
<comment type="catalytic activity">
    <reaction evidence="5">
        <text>(5R)-5-hydroxy-L-lysine + GTP = (5R)-5-phosphooxy-L-lysine + GDP + H(+)</text>
        <dbReference type="Rhea" id="RHEA:19049"/>
        <dbReference type="ChEBI" id="CHEBI:15378"/>
        <dbReference type="ChEBI" id="CHEBI:37565"/>
        <dbReference type="ChEBI" id="CHEBI:57882"/>
        <dbReference type="ChEBI" id="CHEBI:58189"/>
        <dbReference type="ChEBI" id="CHEBI:58357"/>
        <dbReference type="EC" id="2.7.1.81"/>
    </reaction>
</comment>
<dbReference type="InterPro" id="IPR002575">
    <property type="entry name" value="Aminoglycoside_PTrfase"/>
</dbReference>
<dbReference type="AlphaFoldDB" id="A0A2N6PGA0"/>
<evidence type="ECO:0000256" key="5">
    <source>
        <dbReference type="ARBA" id="ARBA00036820"/>
    </source>
</evidence>
<dbReference type="InterPro" id="IPR050249">
    <property type="entry name" value="Pseudomonas-type_ThrB"/>
</dbReference>
<evidence type="ECO:0000256" key="4">
    <source>
        <dbReference type="ARBA" id="ARBA00022777"/>
    </source>
</evidence>
<keyword evidence="4" id="KW-0418">Kinase</keyword>
<protein>
    <recommendedName>
        <fullName evidence="8">Hydroxylysine kinase</fullName>
        <ecNumber evidence="7">2.7.1.81</ecNumber>
    </recommendedName>
</protein>
<dbReference type="PANTHER" id="PTHR21064:SF1">
    <property type="entry name" value="HYDROXYLYSINE KINASE"/>
    <property type="match status" value="1"/>
</dbReference>
<comment type="function">
    <text evidence="6">Catalyzes the GTP-dependent phosphorylation of 5-hydroxy-L-lysine.</text>
</comment>
<dbReference type="EMBL" id="PNFZ01000005">
    <property type="protein sequence ID" value="PMB97717.1"/>
    <property type="molecule type" value="Genomic_DNA"/>
</dbReference>
<keyword evidence="11" id="KW-1185">Reference proteome</keyword>
<keyword evidence="2" id="KW-0963">Cytoplasm</keyword>
<feature type="domain" description="Aminoglycoside phosphotransferase" evidence="9">
    <location>
        <begin position="119"/>
        <end position="328"/>
    </location>
</feature>
<evidence type="ECO:0000313" key="11">
    <source>
        <dbReference type="Proteomes" id="UP000235703"/>
    </source>
</evidence>
<evidence type="ECO:0000256" key="3">
    <source>
        <dbReference type="ARBA" id="ARBA00022679"/>
    </source>
</evidence>
<comment type="subcellular location">
    <subcellularLocation>
        <location evidence="1">Cytoplasm</location>
    </subcellularLocation>
</comment>
<dbReference type="InterPro" id="IPR011009">
    <property type="entry name" value="Kinase-like_dom_sf"/>
</dbReference>
<dbReference type="GO" id="GO:0047992">
    <property type="term" value="F:hydroxylysine kinase activity"/>
    <property type="evidence" value="ECO:0007669"/>
    <property type="project" value="UniProtKB-EC"/>
</dbReference>
<evidence type="ECO:0000256" key="8">
    <source>
        <dbReference type="ARBA" id="ARBA00040505"/>
    </source>
</evidence>
<dbReference type="Pfam" id="PF01636">
    <property type="entry name" value="APH"/>
    <property type="match status" value="1"/>
</dbReference>
<evidence type="ECO:0000256" key="1">
    <source>
        <dbReference type="ARBA" id="ARBA00004496"/>
    </source>
</evidence>
<name>A0A2N6PGA0_9MICO</name>
<comment type="caution">
    <text evidence="10">The sequence shown here is derived from an EMBL/GenBank/DDBJ whole genome shotgun (WGS) entry which is preliminary data.</text>
</comment>
<evidence type="ECO:0000256" key="2">
    <source>
        <dbReference type="ARBA" id="ARBA00022490"/>
    </source>
</evidence>
<accession>A0A2N6PGA0</accession>
<evidence type="ECO:0000256" key="6">
    <source>
        <dbReference type="ARBA" id="ARBA00037368"/>
    </source>
</evidence>
<dbReference type="EC" id="2.7.1.81" evidence="7"/>
<reference evidence="10 11" key="1">
    <citation type="submission" date="2017-09" db="EMBL/GenBank/DDBJ databases">
        <title>Bacterial strain isolated from the female urinary microbiota.</title>
        <authorList>
            <person name="Thomas-White K."/>
            <person name="Kumar N."/>
            <person name="Forster S."/>
            <person name="Putonti C."/>
            <person name="Lawley T."/>
            <person name="Wolfe A.J."/>
        </authorList>
    </citation>
    <scope>NUCLEOTIDE SEQUENCE [LARGE SCALE GENOMIC DNA]</scope>
    <source>
        <strain evidence="10 11">UMB0680</strain>
    </source>
</reference>
<dbReference type="GO" id="GO:0005737">
    <property type="term" value="C:cytoplasm"/>
    <property type="evidence" value="ECO:0007669"/>
    <property type="project" value="UniProtKB-SubCell"/>
</dbReference>
<dbReference type="Proteomes" id="UP000235703">
    <property type="component" value="Unassembled WGS sequence"/>
</dbReference>